<sequence length="176" mass="20460">MTGYRILYVALSLVFCLSCKEEKKNTLTATEVYRNNGIEIPAYDFDGFQPLLNIKDGKVRVINFWATWCKPCVAELPYFEMINKRYPKDQVEVILVSLDLPSNVDGKLIPFVRNQNLESRVLLLDDPDANSWIPKIDKEWSGAIPATIIYKDNKSKFYERSFTYNELEKELSKFDL</sequence>
<dbReference type="AlphaFoldDB" id="A0A4Q7PJF0"/>
<gene>
    <name evidence="2" type="ORF">EV197_1414</name>
</gene>
<dbReference type="InterPro" id="IPR013766">
    <property type="entry name" value="Thioredoxin_domain"/>
</dbReference>
<dbReference type="InterPro" id="IPR000866">
    <property type="entry name" value="AhpC/TSA"/>
</dbReference>
<dbReference type="PANTHER" id="PTHR42852">
    <property type="entry name" value="THIOL:DISULFIDE INTERCHANGE PROTEIN DSBE"/>
    <property type="match status" value="1"/>
</dbReference>
<dbReference type="GO" id="GO:0016209">
    <property type="term" value="F:antioxidant activity"/>
    <property type="evidence" value="ECO:0007669"/>
    <property type="project" value="InterPro"/>
</dbReference>
<dbReference type="GO" id="GO:0016853">
    <property type="term" value="F:isomerase activity"/>
    <property type="evidence" value="ECO:0007669"/>
    <property type="project" value="UniProtKB-KW"/>
</dbReference>
<dbReference type="SUPFAM" id="SSF52833">
    <property type="entry name" value="Thioredoxin-like"/>
    <property type="match status" value="1"/>
</dbReference>
<dbReference type="GO" id="GO:0016491">
    <property type="term" value="F:oxidoreductase activity"/>
    <property type="evidence" value="ECO:0007669"/>
    <property type="project" value="InterPro"/>
</dbReference>
<accession>A0A4Q7PJF0</accession>
<organism evidence="2 3">
    <name type="scientific">Aquimarina brevivitae</name>
    <dbReference type="NCBI Taxonomy" id="323412"/>
    <lineage>
        <taxon>Bacteria</taxon>
        <taxon>Pseudomonadati</taxon>
        <taxon>Bacteroidota</taxon>
        <taxon>Flavobacteriia</taxon>
        <taxon>Flavobacteriales</taxon>
        <taxon>Flavobacteriaceae</taxon>
        <taxon>Aquimarina</taxon>
    </lineage>
</organism>
<dbReference type="Proteomes" id="UP000292262">
    <property type="component" value="Unassembled WGS sequence"/>
</dbReference>
<evidence type="ECO:0000313" key="2">
    <source>
        <dbReference type="EMBL" id="RZT00179.1"/>
    </source>
</evidence>
<dbReference type="OrthoDB" id="9815205at2"/>
<dbReference type="Pfam" id="PF00578">
    <property type="entry name" value="AhpC-TSA"/>
    <property type="match status" value="1"/>
</dbReference>
<dbReference type="InterPro" id="IPR050553">
    <property type="entry name" value="Thioredoxin_ResA/DsbE_sf"/>
</dbReference>
<dbReference type="RefSeq" id="WP_130285973.1">
    <property type="nucleotide sequence ID" value="NZ_SGXE01000001.1"/>
</dbReference>
<reference evidence="2 3" key="1">
    <citation type="submission" date="2019-02" db="EMBL/GenBank/DDBJ databases">
        <title>Genomic Encyclopedia of Type Strains, Phase IV (KMG-IV): sequencing the most valuable type-strain genomes for metagenomic binning, comparative biology and taxonomic classification.</title>
        <authorList>
            <person name="Goeker M."/>
        </authorList>
    </citation>
    <scope>NUCLEOTIDE SEQUENCE [LARGE SCALE GENOMIC DNA]</scope>
    <source>
        <strain evidence="2 3">DSM 17196</strain>
    </source>
</reference>
<dbReference type="InterPro" id="IPR036249">
    <property type="entry name" value="Thioredoxin-like_sf"/>
</dbReference>
<comment type="caution">
    <text evidence="2">The sequence shown here is derived from an EMBL/GenBank/DDBJ whole genome shotgun (WGS) entry which is preliminary data.</text>
</comment>
<dbReference type="Gene3D" id="3.40.30.10">
    <property type="entry name" value="Glutaredoxin"/>
    <property type="match status" value="1"/>
</dbReference>
<evidence type="ECO:0000259" key="1">
    <source>
        <dbReference type="PROSITE" id="PS51352"/>
    </source>
</evidence>
<keyword evidence="2" id="KW-0413">Isomerase</keyword>
<dbReference type="EMBL" id="SGXE01000001">
    <property type="protein sequence ID" value="RZT00179.1"/>
    <property type="molecule type" value="Genomic_DNA"/>
</dbReference>
<proteinExistence type="predicted"/>
<dbReference type="PROSITE" id="PS51352">
    <property type="entry name" value="THIOREDOXIN_2"/>
    <property type="match status" value="1"/>
</dbReference>
<dbReference type="PANTHER" id="PTHR42852:SF17">
    <property type="entry name" value="THIOREDOXIN-LIKE PROTEIN HI_1115"/>
    <property type="match status" value="1"/>
</dbReference>
<evidence type="ECO:0000313" key="3">
    <source>
        <dbReference type="Proteomes" id="UP000292262"/>
    </source>
</evidence>
<dbReference type="CDD" id="cd02966">
    <property type="entry name" value="TlpA_like_family"/>
    <property type="match status" value="1"/>
</dbReference>
<keyword evidence="3" id="KW-1185">Reference proteome</keyword>
<protein>
    <submittedName>
        <fullName evidence="2">Thiol-disulfide isomerase/thioredoxin</fullName>
    </submittedName>
</protein>
<feature type="domain" description="Thioredoxin" evidence="1">
    <location>
        <begin position="18"/>
        <end position="176"/>
    </location>
</feature>
<name>A0A4Q7PJF0_9FLAO</name>